<evidence type="ECO:0000256" key="3">
    <source>
        <dbReference type="ARBA" id="ARBA00023274"/>
    </source>
</evidence>
<evidence type="ECO:0000256" key="6">
    <source>
        <dbReference type="HAMAP-Rule" id="MF_00362"/>
    </source>
</evidence>
<evidence type="ECO:0000313" key="8">
    <source>
        <dbReference type="Proteomes" id="UP000004115"/>
    </source>
</evidence>
<comment type="function">
    <text evidence="6">Forms part of the ribosomal stalk, playing a central role in the interaction of the ribosome with GTP-bound translation factors.</text>
</comment>
<comment type="similarity">
    <text evidence="1 6">Belongs to the universal ribosomal protein uL10 family.</text>
</comment>
<keyword evidence="6" id="KW-0699">rRNA-binding</keyword>
<dbReference type="InterPro" id="IPR022973">
    <property type="entry name" value="Ribosomal_uL10_bac"/>
</dbReference>
<evidence type="ECO:0000256" key="5">
    <source>
        <dbReference type="ARBA" id="ARBA00035202"/>
    </source>
</evidence>
<dbReference type="HOGENOM" id="CLU_092227_2_0_9"/>
<dbReference type="InterPro" id="IPR001790">
    <property type="entry name" value="Ribosomal_uL10"/>
</dbReference>
<dbReference type="NCBIfam" id="NF000955">
    <property type="entry name" value="PRK00099.1-1"/>
    <property type="match status" value="1"/>
</dbReference>
<dbReference type="HAMAP" id="MF_00362">
    <property type="entry name" value="Ribosomal_uL10"/>
    <property type="match status" value="1"/>
</dbReference>
<evidence type="ECO:0000256" key="2">
    <source>
        <dbReference type="ARBA" id="ARBA00022980"/>
    </source>
</evidence>
<dbReference type="CDD" id="cd05797">
    <property type="entry name" value="Ribosomal_L10"/>
    <property type="match status" value="1"/>
</dbReference>
<accession>C8PBJ0</accession>
<dbReference type="Pfam" id="PF00466">
    <property type="entry name" value="Ribosomal_L10"/>
    <property type="match status" value="1"/>
</dbReference>
<keyword evidence="8" id="KW-1185">Reference proteome</keyword>
<name>C8PBJ0_9LACO</name>
<dbReference type="InterPro" id="IPR002363">
    <property type="entry name" value="Ribosomal_uL10_CS_bac"/>
</dbReference>
<dbReference type="InterPro" id="IPR047865">
    <property type="entry name" value="Ribosomal_uL10_bac_type"/>
</dbReference>
<dbReference type="GO" id="GO:0070180">
    <property type="term" value="F:large ribosomal subunit rRNA binding"/>
    <property type="evidence" value="ECO:0007669"/>
    <property type="project" value="UniProtKB-UniRule"/>
</dbReference>
<evidence type="ECO:0000256" key="4">
    <source>
        <dbReference type="ARBA" id="ARBA00026025"/>
    </source>
</evidence>
<sequence>MAWFFDSYSRIYLKKILEVNSLSKAAIAAKEKYVDAFSEELKAAKSLLVVDYLGLTVDEVTSLRKELRESDVKMKVVKNTYLKRAAEKAGIEGLDETFSGPSAVVYTDNADDITEPARIVSKYAKDIEALSIKGGLLEGRVTSEEEIKQIASIPGREGLLSMLVSVLQAPVRNVAYAVKAVAESKGE</sequence>
<comment type="caution">
    <text evidence="7">The sequence shown here is derived from an EMBL/GenBank/DDBJ whole genome shotgun (WGS) entry which is preliminary data.</text>
</comment>
<keyword evidence="3 6" id="KW-0687">Ribonucleoprotein</keyword>
<evidence type="ECO:0000313" key="7">
    <source>
        <dbReference type="EMBL" id="EEW52139.1"/>
    </source>
</evidence>
<evidence type="ECO:0000256" key="1">
    <source>
        <dbReference type="ARBA" id="ARBA00008889"/>
    </source>
</evidence>
<dbReference type="Gene3D" id="6.10.250.290">
    <property type="match status" value="1"/>
</dbReference>
<dbReference type="Proteomes" id="UP000004115">
    <property type="component" value="Unassembled WGS sequence"/>
</dbReference>
<reference evidence="7 8" key="1">
    <citation type="submission" date="2009-09" db="EMBL/GenBank/DDBJ databases">
        <authorList>
            <person name="Qin X."/>
            <person name="Bachman B."/>
            <person name="Battles P."/>
            <person name="Bell A."/>
            <person name="Bess C."/>
            <person name="Bickham C."/>
            <person name="Chaboub L."/>
            <person name="Chen D."/>
            <person name="Coyle M."/>
            <person name="Deiros D.R."/>
            <person name="Dinh H."/>
            <person name="Forbes L."/>
            <person name="Fowler G."/>
            <person name="Francisco L."/>
            <person name="Fu Q."/>
            <person name="Gubbala S."/>
            <person name="Hale W."/>
            <person name="Han Y."/>
            <person name="Hemphill L."/>
            <person name="Highlander S.K."/>
            <person name="Hirani K."/>
            <person name="Hogues M."/>
            <person name="Jackson L."/>
            <person name="Jakkamsetti A."/>
            <person name="Javaid M."/>
            <person name="Jiang H."/>
            <person name="Korchina V."/>
            <person name="Kovar C."/>
            <person name="Lara F."/>
            <person name="Lee S."/>
            <person name="Mata R."/>
            <person name="Mathew T."/>
            <person name="Moen C."/>
            <person name="Morales K."/>
            <person name="Munidasa M."/>
            <person name="Nazareth L."/>
            <person name="Ngo R."/>
            <person name="Nguyen L."/>
            <person name="Okwuonu G."/>
            <person name="Ongeri F."/>
            <person name="Patil S."/>
            <person name="Petrosino J."/>
            <person name="Pham C."/>
            <person name="Pham P."/>
            <person name="Pu L.-L."/>
            <person name="Puazo M."/>
            <person name="Raj R."/>
            <person name="Reid J."/>
            <person name="Rouhana J."/>
            <person name="Saada N."/>
            <person name="Shang Y."/>
            <person name="Simmons D."/>
            <person name="Thornton R."/>
            <person name="Warren J."/>
            <person name="Weissenberger G."/>
            <person name="Zhang J."/>
            <person name="Zhang L."/>
            <person name="Zhou C."/>
            <person name="Zhu D."/>
            <person name="Muzny D."/>
            <person name="Worley K."/>
            <person name="Gibbs R."/>
        </authorList>
    </citation>
    <scope>NUCLEOTIDE SEQUENCE [LARGE SCALE GENOMIC DNA]</scope>
    <source>
        <strain evidence="7 8">DSM 13335</strain>
    </source>
</reference>
<keyword evidence="2 6" id="KW-0689">Ribosomal protein</keyword>
<keyword evidence="6" id="KW-0694">RNA-binding</keyword>
<dbReference type="SUPFAM" id="SSF160369">
    <property type="entry name" value="Ribosomal protein L10-like"/>
    <property type="match status" value="1"/>
</dbReference>
<proteinExistence type="inferred from homology"/>
<comment type="subunit">
    <text evidence="4 6">Part of the ribosomal stalk of the 50S ribosomal subunit. The N-terminus interacts with L11 and the large rRNA to form the base of the stalk. The C-terminus forms an elongated spine to which L12 dimers bind in a sequential fashion forming a multimeric L10(L12)X complex.</text>
</comment>
<gene>
    <name evidence="6 7" type="primary">rplJ</name>
    <name evidence="7" type="ORF">HMPREF0520_0460</name>
</gene>
<dbReference type="PANTHER" id="PTHR11560">
    <property type="entry name" value="39S RIBOSOMAL PROTEIN L10, MITOCHONDRIAL"/>
    <property type="match status" value="1"/>
</dbReference>
<dbReference type="EMBL" id="ACLN01000004">
    <property type="protein sequence ID" value="EEW52139.1"/>
    <property type="molecule type" value="Genomic_DNA"/>
</dbReference>
<dbReference type="GO" id="GO:0003735">
    <property type="term" value="F:structural constituent of ribosome"/>
    <property type="evidence" value="ECO:0007669"/>
    <property type="project" value="InterPro"/>
</dbReference>
<dbReference type="GO" id="GO:0015934">
    <property type="term" value="C:large ribosomal subunit"/>
    <property type="evidence" value="ECO:0007669"/>
    <property type="project" value="InterPro"/>
</dbReference>
<dbReference type="AlphaFoldDB" id="C8PBJ0"/>
<dbReference type="InterPro" id="IPR043141">
    <property type="entry name" value="Ribosomal_uL10-like_sf"/>
</dbReference>
<protein>
    <recommendedName>
        <fullName evidence="5 6">Large ribosomal subunit protein uL10</fullName>
    </recommendedName>
</protein>
<dbReference type="GO" id="GO:0006412">
    <property type="term" value="P:translation"/>
    <property type="evidence" value="ECO:0007669"/>
    <property type="project" value="UniProtKB-UniRule"/>
</dbReference>
<dbReference type="Gene3D" id="3.30.70.1730">
    <property type="match status" value="1"/>
</dbReference>
<organism evidence="7 8">
    <name type="scientific">Lactobacillus iners DSM 13335</name>
    <dbReference type="NCBI Taxonomy" id="525328"/>
    <lineage>
        <taxon>Bacteria</taxon>
        <taxon>Bacillati</taxon>
        <taxon>Bacillota</taxon>
        <taxon>Bacilli</taxon>
        <taxon>Lactobacillales</taxon>
        <taxon>Lactobacillaceae</taxon>
        <taxon>Lactobacillus</taxon>
    </lineage>
</organism>
<dbReference type="PROSITE" id="PS01109">
    <property type="entry name" value="RIBOSOMAL_L10"/>
    <property type="match status" value="1"/>
</dbReference>